<dbReference type="PANTHER" id="PTHR46796:SF12">
    <property type="entry name" value="HTH-TYPE DNA-BINDING TRANSCRIPTIONAL ACTIVATOR EUTR"/>
    <property type="match status" value="1"/>
</dbReference>
<evidence type="ECO:0000256" key="1">
    <source>
        <dbReference type="ARBA" id="ARBA00023015"/>
    </source>
</evidence>
<keyword evidence="2" id="KW-0238">DNA-binding</keyword>
<gene>
    <name evidence="5" type="ORF">HCN52_06865</name>
</gene>
<dbReference type="EMBL" id="JAAVJC010000033">
    <property type="protein sequence ID" value="NJQ14669.1"/>
    <property type="molecule type" value="Genomic_DNA"/>
</dbReference>
<evidence type="ECO:0000313" key="5">
    <source>
        <dbReference type="EMBL" id="NJQ14669.1"/>
    </source>
</evidence>
<proteinExistence type="predicted"/>
<evidence type="ECO:0000313" key="6">
    <source>
        <dbReference type="Proteomes" id="UP000727056"/>
    </source>
</evidence>
<dbReference type="Pfam" id="PF12833">
    <property type="entry name" value="HTH_18"/>
    <property type="match status" value="1"/>
</dbReference>
<dbReference type="InterPro" id="IPR018062">
    <property type="entry name" value="HTH_AraC-typ_CS"/>
</dbReference>
<dbReference type="Proteomes" id="UP000727056">
    <property type="component" value="Unassembled WGS sequence"/>
</dbReference>
<evidence type="ECO:0000256" key="2">
    <source>
        <dbReference type="ARBA" id="ARBA00023125"/>
    </source>
</evidence>
<protein>
    <submittedName>
        <fullName evidence="5">Helix-turn-helix transcriptional regulator</fullName>
    </submittedName>
</protein>
<dbReference type="PANTHER" id="PTHR46796">
    <property type="entry name" value="HTH-TYPE TRANSCRIPTIONAL ACTIVATOR RHAS-RELATED"/>
    <property type="match status" value="1"/>
</dbReference>
<dbReference type="SMART" id="SM00342">
    <property type="entry name" value="HTH_ARAC"/>
    <property type="match status" value="1"/>
</dbReference>
<sequence>METLRFDSDDLAATEAFMSRAYTPMRIEGSPHDTRARVVRSAARGLSVDELSLGYTMAYDAGVLNKVTLLTIHSGSLVDTTNGRNEVYGPGETFLITQPDEPYTGEVRAARYTVAMFDPALLTQVAELGAGAQGPVRLTGNRTISAEANRRLGAGLAYVRDHVLSAAEDNDLVVATAARHLAAVTLASLPNTATEEAPQRLDSRDAHSETLRRAMVFIDENAHRDIGLAEIAAASFVTPRAAQYAFSRHAGTTPLGYLRRVRLAGAHDALRAGGPGLVSVTSVAAEWGFPHPGRFAALYRSVYGVPPSTTLYGEDAQPAAAG</sequence>
<name>A0ABX1C669_9ACTN</name>
<keyword evidence="3" id="KW-0804">Transcription</keyword>
<dbReference type="Gene3D" id="1.10.10.60">
    <property type="entry name" value="Homeodomain-like"/>
    <property type="match status" value="1"/>
</dbReference>
<comment type="caution">
    <text evidence="5">The sequence shown here is derived from an EMBL/GenBank/DDBJ whole genome shotgun (WGS) entry which is preliminary data.</text>
</comment>
<evidence type="ECO:0000259" key="4">
    <source>
        <dbReference type="PROSITE" id="PS01124"/>
    </source>
</evidence>
<dbReference type="SUPFAM" id="SSF46689">
    <property type="entry name" value="Homeodomain-like"/>
    <property type="match status" value="1"/>
</dbReference>
<dbReference type="PROSITE" id="PS00041">
    <property type="entry name" value="HTH_ARAC_FAMILY_1"/>
    <property type="match status" value="1"/>
</dbReference>
<feature type="domain" description="HTH araC/xylS-type" evidence="4">
    <location>
        <begin position="212"/>
        <end position="313"/>
    </location>
</feature>
<reference evidence="5 6" key="1">
    <citation type="submission" date="2020-03" db="EMBL/GenBank/DDBJ databases">
        <title>Draft genome of Streptomyces sp. ventii, isolated from the Axial Seamount in the Pacific Ocean, and resequencing of the two type strains Streptomyces lonarensis strain NCL 716 and Streptomyces bohaiensis strain 11A07.</title>
        <authorList>
            <person name="Loughran R.M."/>
            <person name="Pfannmuller K.M."/>
            <person name="Wasson B.J."/>
            <person name="Deadmond M.C."/>
            <person name="Paddock B.E."/>
            <person name="Koyack M.J."/>
            <person name="Gallegos D.A."/>
            <person name="Mitchell E.A."/>
            <person name="Ushijima B."/>
            <person name="Saw J.H."/>
            <person name="Mcphail K.L."/>
            <person name="Videau P."/>
        </authorList>
    </citation>
    <scope>NUCLEOTIDE SEQUENCE [LARGE SCALE GENOMIC DNA]</scope>
    <source>
        <strain evidence="5 6">11A07</strain>
    </source>
</reference>
<accession>A0ABX1C669</accession>
<evidence type="ECO:0000256" key="3">
    <source>
        <dbReference type="ARBA" id="ARBA00023163"/>
    </source>
</evidence>
<dbReference type="InterPro" id="IPR009057">
    <property type="entry name" value="Homeodomain-like_sf"/>
</dbReference>
<keyword evidence="1" id="KW-0805">Transcription regulation</keyword>
<keyword evidence="6" id="KW-1185">Reference proteome</keyword>
<dbReference type="PROSITE" id="PS01124">
    <property type="entry name" value="HTH_ARAC_FAMILY_2"/>
    <property type="match status" value="1"/>
</dbReference>
<dbReference type="InterPro" id="IPR018060">
    <property type="entry name" value="HTH_AraC"/>
</dbReference>
<dbReference type="InterPro" id="IPR050204">
    <property type="entry name" value="AraC_XylS_family_regulators"/>
</dbReference>
<organism evidence="5 6">
    <name type="scientific">Streptomyces bohaiensis</name>
    <dbReference type="NCBI Taxonomy" id="1431344"/>
    <lineage>
        <taxon>Bacteria</taxon>
        <taxon>Bacillati</taxon>
        <taxon>Actinomycetota</taxon>
        <taxon>Actinomycetes</taxon>
        <taxon>Kitasatosporales</taxon>
        <taxon>Streptomycetaceae</taxon>
        <taxon>Streptomyces</taxon>
    </lineage>
</organism>